<name>A0A381TEG5_9ZZZZ</name>
<gene>
    <name evidence="14" type="ORF">METZ01_LOCUS66822</name>
</gene>
<comment type="pathway">
    <text evidence="3">Purine metabolism; IMP biosynthesis via salvage pathway; IMP from hypoxanthine: step 1/1.</text>
</comment>
<dbReference type="InterPro" id="IPR000836">
    <property type="entry name" value="PRTase_dom"/>
</dbReference>
<comment type="similarity">
    <text evidence="4">Belongs to the purine/pyrimidine phosphoribosyltransferase family.</text>
</comment>
<keyword evidence="9" id="KW-0479">Metal-binding</keyword>
<dbReference type="Gene3D" id="3.40.50.2020">
    <property type="match status" value="1"/>
</dbReference>
<keyword evidence="8" id="KW-0808">Transferase</keyword>
<evidence type="ECO:0000259" key="13">
    <source>
        <dbReference type="Pfam" id="PF00156"/>
    </source>
</evidence>
<evidence type="ECO:0000256" key="10">
    <source>
        <dbReference type="ARBA" id="ARBA00022726"/>
    </source>
</evidence>
<dbReference type="PANTHER" id="PTHR43340:SF1">
    <property type="entry name" value="HYPOXANTHINE PHOSPHORIBOSYLTRANSFERASE"/>
    <property type="match status" value="1"/>
</dbReference>
<accession>A0A381TEG5</accession>
<keyword evidence="6" id="KW-0963">Cytoplasm</keyword>
<dbReference type="GO" id="GO:0004422">
    <property type="term" value="F:hypoxanthine phosphoribosyltransferase activity"/>
    <property type="evidence" value="ECO:0007669"/>
    <property type="project" value="InterPro"/>
</dbReference>
<evidence type="ECO:0000256" key="8">
    <source>
        <dbReference type="ARBA" id="ARBA00022679"/>
    </source>
</evidence>
<evidence type="ECO:0000256" key="6">
    <source>
        <dbReference type="ARBA" id="ARBA00022490"/>
    </source>
</evidence>
<protein>
    <recommendedName>
        <fullName evidence="5">hypoxanthine phosphoribosyltransferase</fullName>
        <ecNumber evidence="5">2.4.2.8</ecNumber>
    </recommendedName>
</protein>
<evidence type="ECO:0000256" key="12">
    <source>
        <dbReference type="ARBA" id="ARBA00022842"/>
    </source>
</evidence>
<comment type="subcellular location">
    <subcellularLocation>
        <location evidence="2">Cytoplasm</location>
    </subcellularLocation>
</comment>
<dbReference type="GO" id="GO:0006178">
    <property type="term" value="P:guanine salvage"/>
    <property type="evidence" value="ECO:0007669"/>
    <property type="project" value="TreeGrafter"/>
</dbReference>
<evidence type="ECO:0000313" key="14">
    <source>
        <dbReference type="EMBL" id="SVA13968.1"/>
    </source>
</evidence>
<dbReference type="GO" id="GO:0006166">
    <property type="term" value="P:purine ribonucleoside salvage"/>
    <property type="evidence" value="ECO:0007669"/>
    <property type="project" value="UniProtKB-KW"/>
</dbReference>
<evidence type="ECO:0000256" key="7">
    <source>
        <dbReference type="ARBA" id="ARBA00022676"/>
    </source>
</evidence>
<evidence type="ECO:0000256" key="4">
    <source>
        <dbReference type="ARBA" id="ARBA00008391"/>
    </source>
</evidence>
<keyword evidence="11" id="KW-0547">Nucleotide-binding</keyword>
<keyword evidence="7" id="KW-0328">Glycosyltransferase</keyword>
<feature type="domain" description="Phosphoribosyltransferase" evidence="13">
    <location>
        <begin position="17"/>
        <end position="160"/>
    </location>
</feature>
<comment type="cofactor">
    <cofactor evidence="1">
        <name>Mg(2+)</name>
        <dbReference type="ChEBI" id="CHEBI:18420"/>
    </cofactor>
</comment>
<dbReference type="CDD" id="cd06223">
    <property type="entry name" value="PRTases_typeI"/>
    <property type="match status" value="1"/>
</dbReference>
<dbReference type="EC" id="2.4.2.8" evidence="5"/>
<dbReference type="InterPro" id="IPR029057">
    <property type="entry name" value="PRTase-like"/>
</dbReference>
<dbReference type="GO" id="GO:0032264">
    <property type="term" value="P:IMP salvage"/>
    <property type="evidence" value="ECO:0007669"/>
    <property type="project" value="TreeGrafter"/>
</dbReference>
<evidence type="ECO:0000256" key="9">
    <source>
        <dbReference type="ARBA" id="ARBA00022723"/>
    </source>
</evidence>
<dbReference type="NCBIfam" id="TIGR01203">
    <property type="entry name" value="HGPRTase"/>
    <property type="match status" value="1"/>
</dbReference>
<dbReference type="AlphaFoldDB" id="A0A381TEG5"/>
<keyword evidence="12" id="KW-0460">Magnesium</keyword>
<dbReference type="SUPFAM" id="SSF53271">
    <property type="entry name" value="PRTase-like"/>
    <property type="match status" value="1"/>
</dbReference>
<organism evidence="14">
    <name type="scientific">marine metagenome</name>
    <dbReference type="NCBI Taxonomy" id="408172"/>
    <lineage>
        <taxon>unclassified sequences</taxon>
        <taxon>metagenomes</taxon>
        <taxon>ecological metagenomes</taxon>
    </lineage>
</organism>
<dbReference type="GO" id="GO:0032263">
    <property type="term" value="P:GMP salvage"/>
    <property type="evidence" value="ECO:0007669"/>
    <property type="project" value="TreeGrafter"/>
</dbReference>
<proteinExistence type="inferred from homology"/>
<evidence type="ECO:0000256" key="2">
    <source>
        <dbReference type="ARBA" id="ARBA00004496"/>
    </source>
</evidence>
<sequence length="175" mass="19849">MSIHKSKLIPFLSKEKIHSRVAAIGTELSNKFKNEVPILIGVLNGSFMFMADLLRTLTIDCEMDFIKLHSYSGDQSTGKVRLIKDISAEITDRHVILVEDIIDSGLTIQFIRDRFSEESPKSLSIVTLLLKPELAKLNFKVDIIGFEIPPDFVVGYGLDFDQKLRHLDSIFRLDL</sequence>
<evidence type="ECO:0000256" key="3">
    <source>
        <dbReference type="ARBA" id="ARBA00004669"/>
    </source>
</evidence>
<evidence type="ECO:0000256" key="5">
    <source>
        <dbReference type="ARBA" id="ARBA00011895"/>
    </source>
</evidence>
<evidence type="ECO:0000256" key="1">
    <source>
        <dbReference type="ARBA" id="ARBA00001946"/>
    </source>
</evidence>
<dbReference type="InterPro" id="IPR050408">
    <property type="entry name" value="HGPRT"/>
</dbReference>
<dbReference type="Pfam" id="PF00156">
    <property type="entry name" value="Pribosyltran"/>
    <property type="match status" value="1"/>
</dbReference>
<dbReference type="EMBL" id="UINC01004389">
    <property type="protein sequence ID" value="SVA13968.1"/>
    <property type="molecule type" value="Genomic_DNA"/>
</dbReference>
<dbReference type="GO" id="GO:0046100">
    <property type="term" value="P:hypoxanthine metabolic process"/>
    <property type="evidence" value="ECO:0007669"/>
    <property type="project" value="TreeGrafter"/>
</dbReference>
<reference evidence="14" key="1">
    <citation type="submission" date="2018-05" db="EMBL/GenBank/DDBJ databases">
        <authorList>
            <person name="Lanie J.A."/>
            <person name="Ng W.-L."/>
            <person name="Kazmierczak K.M."/>
            <person name="Andrzejewski T.M."/>
            <person name="Davidsen T.M."/>
            <person name="Wayne K.J."/>
            <person name="Tettelin H."/>
            <person name="Glass J.I."/>
            <person name="Rusch D."/>
            <person name="Podicherti R."/>
            <person name="Tsui H.-C.T."/>
            <person name="Winkler M.E."/>
        </authorList>
    </citation>
    <scope>NUCLEOTIDE SEQUENCE</scope>
</reference>
<dbReference type="PANTHER" id="PTHR43340">
    <property type="entry name" value="HYPOXANTHINE-GUANINE PHOSPHORIBOSYLTRANSFERASE"/>
    <property type="match status" value="1"/>
</dbReference>
<keyword evidence="10" id="KW-0660">Purine salvage</keyword>
<dbReference type="GO" id="GO:0005829">
    <property type="term" value="C:cytosol"/>
    <property type="evidence" value="ECO:0007669"/>
    <property type="project" value="TreeGrafter"/>
</dbReference>
<evidence type="ECO:0000256" key="11">
    <source>
        <dbReference type="ARBA" id="ARBA00022741"/>
    </source>
</evidence>
<dbReference type="GO" id="GO:0000166">
    <property type="term" value="F:nucleotide binding"/>
    <property type="evidence" value="ECO:0007669"/>
    <property type="project" value="UniProtKB-KW"/>
</dbReference>
<dbReference type="GO" id="GO:0000287">
    <property type="term" value="F:magnesium ion binding"/>
    <property type="evidence" value="ECO:0007669"/>
    <property type="project" value="TreeGrafter"/>
</dbReference>
<dbReference type="InterPro" id="IPR005904">
    <property type="entry name" value="Hxn_phspho_trans"/>
</dbReference>